<evidence type="ECO:0000313" key="12">
    <source>
        <dbReference type="Proteomes" id="UP001517367"/>
    </source>
</evidence>
<dbReference type="NCBIfam" id="TIGR04416">
    <property type="entry name" value="group_II_RT_mat"/>
    <property type="match status" value="1"/>
</dbReference>
<dbReference type="PANTHER" id="PTHR34047">
    <property type="entry name" value="NUCLEAR INTRON MATURASE 1, MITOCHONDRIAL-RELATED"/>
    <property type="match status" value="1"/>
</dbReference>
<keyword evidence="6 11" id="KW-0695">RNA-directed DNA polymerase</keyword>
<evidence type="ECO:0000313" key="11">
    <source>
        <dbReference type="EMBL" id="MFN0293419.1"/>
    </source>
</evidence>
<evidence type="ECO:0000256" key="8">
    <source>
        <dbReference type="ARBA" id="ARBA00034120"/>
    </source>
</evidence>
<organism evidence="11 12">
    <name type="scientific">Pedobacter helvus</name>
    <dbReference type="NCBI Taxonomy" id="2563444"/>
    <lineage>
        <taxon>Bacteria</taxon>
        <taxon>Pseudomonadati</taxon>
        <taxon>Bacteroidota</taxon>
        <taxon>Sphingobacteriia</taxon>
        <taxon>Sphingobacteriales</taxon>
        <taxon>Sphingobacteriaceae</taxon>
        <taxon>Pedobacter</taxon>
    </lineage>
</organism>
<dbReference type="EMBL" id="SRMP02000049">
    <property type="protein sequence ID" value="MFN0293419.1"/>
    <property type="molecule type" value="Genomic_DNA"/>
</dbReference>
<dbReference type="PRINTS" id="PR00866">
    <property type="entry name" value="RNADNAPOLMS"/>
</dbReference>
<keyword evidence="5" id="KW-0460">Magnesium</keyword>
<dbReference type="Proteomes" id="UP001517367">
    <property type="component" value="Unassembled WGS sequence"/>
</dbReference>
<evidence type="ECO:0000256" key="7">
    <source>
        <dbReference type="ARBA" id="ARBA00023118"/>
    </source>
</evidence>
<dbReference type="InterPro" id="IPR030931">
    <property type="entry name" value="Group_II_RT_mat"/>
</dbReference>
<keyword evidence="12" id="KW-1185">Reference proteome</keyword>
<dbReference type="InterPro" id="IPR000477">
    <property type="entry name" value="RT_dom"/>
</dbReference>
<evidence type="ECO:0000256" key="2">
    <source>
        <dbReference type="ARBA" id="ARBA00022679"/>
    </source>
</evidence>
<gene>
    <name evidence="11" type="primary">ltrA</name>
    <name evidence="11" type="ORF">E5L68_018700</name>
</gene>
<dbReference type="Pfam" id="PF00078">
    <property type="entry name" value="RVT_1"/>
    <property type="match status" value="1"/>
</dbReference>
<evidence type="ECO:0000256" key="9">
    <source>
        <dbReference type="ARBA" id="ARBA00048173"/>
    </source>
</evidence>
<sequence length="416" mass="48937">MFETKSTTVPITMEMVREAYRKVKSNRGSAGVDKESLEEFETDLSNNLYVIWNRLSSGSYFPKPVRSVAIPKANGKKRFLGIPTVSDRIAQQVLKTYLEPRLEAVFAKESYGYRPLRSAHQAVSAVQENVRQYPWAIDMDISNFFDEVDHSLLMKAIDVHVEERWAKMYIKRWLESPVQQLCGSLSQKNGKGTPQGGVISPLLANLFLHYVLDKWLGKYYPQVAFVRYADDIIIHCSSETEGKQVLDGVRSRLRECKLGLNEEKTKMVYCQDYRRKRRKDYAKKFDFLGFTFKPRTVVSKREGLFLGYGCAISQTSQTRIVEGWRRLKWHNRSDLDIQDIAGHLNVQMAGIIRYYGKFNLMALRKLMWHFEFRLAKWVLNKYKSFRNSYTRAYRWIKELKRSYPTMFYYWTVFKHV</sequence>
<evidence type="ECO:0000259" key="10">
    <source>
        <dbReference type="PROSITE" id="PS50878"/>
    </source>
</evidence>
<dbReference type="PROSITE" id="PS50878">
    <property type="entry name" value="RT_POL"/>
    <property type="match status" value="1"/>
</dbReference>
<dbReference type="PANTHER" id="PTHR34047:SF3">
    <property type="entry name" value="BLR2052 PROTEIN"/>
    <property type="match status" value="1"/>
</dbReference>
<evidence type="ECO:0000256" key="6">
    <source>
        <dbReference type="ARBA" id="ARBA00022918"/>
    </source>
</evidence>
<comment type="caution">
    <text evidence="11">The sequence shown here is derived from an EMBL/GenBank/DDBJ whole genome shotgun (WGS) entry which is preliminary data.</text>
</comment>
<name>A0ABW9JLU5_9SPHI</name>
<dbReference type="CDD" id="cd01651">
    <property type="entry name" value="RT_G2_intron"/>
    <property type="match status" value="1"/>
</dbReference>
<evidence type="ECO:0000256" key="1">
    <source>
        <dbReference type="ARBA" id="ARBA00012493"/>
    </source>
</evidence>
<dbReference type="InterPro" id="IPR043502">
    <property type="entry name" value="DNA/RNA_pol_sf"/>
</dbReference>
<feature type="domain" description="Reverse transcriptase" evidence="10">
    <location>
        <begin position="51"/>
        <end position="292"/>
    </location>
</feature>
<dbReference type="InterPro" id="IPR000123">
    <property type="entry name" value="Reverse_transcriptase_msDNA"/>
</dbReference>
<keyword evidence="4" id="KW-0479">Metal-binding</keyword>
<proteinExistence type="inferred from homology"/>
<dbReference type="InterPro" id="IPR051083">
    <property type="entry name" value="GrpII_Intron_Splice-Mob/Def"/>
</dbReference>
<dbReference type="InterPro" id="IPR043128">
    <property type="entry name" value="Rev_trsase/Diguanyl_cyclase"/>
</dbReference>
<dbReference type="EC" id="2.7.7.49" evidence="1"/>
<dbReference type="GO" id="GO:0003964">
    <property type="term" value="F:RNA-directed DNA polymerase activity"/>
    <property type="evidence" value="ECO:0007669"/>
    <property type="project" value="UniProtKB-KW"/>
</dbReference>
<reference evidence="11 12" key="1">
    <citation type="submission" date="2024-12" db="EMBL/GenBank/DDBJ databases">
        <authorList>
            <person name="Hu S."/>
        </authorList>
    </citation>
    <scope>NUCLEOTIDE SEQUENCE [LARGE SCALE GENOMIC DNA]</scope>
    <source>
        <strain evidence="11 12">P-25</strain>
    </source>
</reference>
<keyword evidence="7" id="KW-0051">Antiviral defense</keyword>
<comment type="catalytic activity">
    <reaction evidence="9">
        <text>DNA(n) + a 2'-deoxyribonucleoside 5'-triphosphate = DNA(n+1) + diphosphate</text>
        <dbReference type="Rhea" id="RHEA:22508"/>
        <dbReference type="Rhea" id="RHEA-COMP:17339"/>
        <dbReference type="Rhea" id="RHEA-COMP:17340"/>
        <dbReference type="ChEBI" id="CHEBI:33019"/>
        <dbReference type="ChEBI" id="CHEBI:61560"/>
        <dbReference type="ChEBI" id="CHEBI:173112"/>
        <dbReference type="EC" id="2.7.7.49"/>
    </reaction>
</comment>
<protein>
    <recommendedName>
        <fullName evidence="1">RNA-directed DNA polymerase</fullName>
        <ecNumber evidence="1">2.7.7.49</ecNumber>
    </recommendedName>
</protein>
<keyword evidence="3 11" id="KW-0548">Nucleotidyltransferase</keyword>
<evidence type="ECO:0000256" key="3">
    <source>
        <dbReference type="ARBA" id="ARBA00022695"/>
    </source>
</evidence>
<dbReference type="RefSeq" id="WP_138729084.1">
    <property type="nucleotide sequence ID" value="NZ_SRMP02000049.1"/>
</dbReference>
<dbReference type="Gene3D" id="3.30.70.270">
    <property type="match status" value="1"/>
</dbReference>
<comment type="similarity">
    <text evidence="8">Belongs to the bacterial reverse transcriptase family.</text>
</comment>
<evidence type="ECO:0000256" key="4">
    <source>
        <dbReference type="ARBA" id="ARBA00022723"/>
    </source>
</evidence>
<keyword evidence="2 11" id="KW-0808">Transferase</keyword>
<dbReference type="SUPFAM" id="SSF56672">
    <property type="entry name" value="DNA/RNA polymerases"/>
    <property type="match status" value="1"/>
</dbReference>
<evidence type="ECO:0000256" key="5">
    <source>
        <dbReference type="ARBA" id="ARBA00022842"/>
    </source>
</evidence>
<accession>A0ABW9JLU5</accession>